<name>A0ABR1NW02_DIAER</name>
<dbReference type="PANTHER" id="PTHR24171">
    <property type="entry name" value="ANKYRIN REPEAT DOMAIN-CONTAINING PROTEIN 39-RELATED"/>
    <property type="match status" value="1"/>
</dbReference>
<comment type="caution">
    <text evidence="5">The sequence shown here is derived from an EMBL/GenBank/DDBJ whole genome shotgun (WGS) entry which is preliminary data.</text>
</comment>
<keyword evidence="6" id="KW-1185">Reference proteome</keyword>
<feature type="region of interest" description="Disordered" evidence="4">
    <location>
        <begin position="559"/>
        <end position="588"/>
    </location>
</feature>
<keyword evidence="1" id="KW-0677">Repeat</keyword>
<feature type="region of interest" description="Disordered" evidence="4">
    <location>
        <begin position="615"/>
        <end position="641"/>
    </location>
</feature>
<feature type="compositionally biased region" description="Polar residues" evidence="4">
    <location>
        <begin position="161"/>
        <end position="176"/>
    </location>
</feature>
<sequence length="641" mass="71361">MDDALHDVERAAGVALHTIIGLKRRMSGHLDASDLHLIYDELIELTTMLEDVSQLNTKTFSGTPKENLDILRAIYRDIRVILKTFEDVREMCPSVEDVSPNNPELSSNSEVIAERRPRRPIKERITIISRLFRERRLSLLSKLVVLNTVKLIETYHDEDSSGQNTGTRYDSQNRPLPSSLVVSGLPEDDRNTLDWPEQKSIPQNVDNEKYLSSEMFPVFKHMGQEGLRNIPSKSGISHDSLQSPRSPSLQQLALSDMRYERSKKQHSYFQHLDQAFSKITHSPPTNEHISRRDVDSIKEAVLRKRVSVTDVLDTGMTPIGFALRHFSVPMVRFLLQEGADLFQEGPSGVAPPGFMMALEKIYTDPDMPTSDRTLLEELLPLDTIIEMAGLSPLHKVVLGIRCLDLGELLRLEVCPVDKLDYSGRTALHWAAAKGDATAVAELLDAGAQLECKTRLRSESPLMIACRTGANPEAVRVLLAAGADVNTHDSYGQTPLCLTAGAPGGHSRIEIAAALLEAGANINVEQGYARATALDFACVGSHFEMVKFLIDAGADIGHHDRDGSTPLNPEQRDNNGRTPLDTFDERPISAPSGLREKFVELLQIFAERYRHSVSVEDDDADEEQFFDASDKWDDANKSDRTV</sequence>
<accession>A0ABR1NW02</accession>
<dbReference type="SMART" id="SM00248">
    <property type="entry name" value="ANK"/>
    <property type="match status" value="5"/>
</dbReference>
<dbReference type="EMBL" id="JAKNSF020000093">
    <property type="protein sequence ID" value="KAK7717159.1"/>
    <property type="molecule type" value="Genomic_DNA"/>
</dbReference>
<evidence type="ECO:0000313" key="5">
    <source>
        <dbReference type="EMBL" id="KAK7717159.1"/>
    </source>
</evidence>
<feature type="compositionally biased region" description="Acidic residues" evidence="4">
    <location>
        <begin position="615"/>
        <end position="624"/>
    </location>
</feature>
<feature type="repeat" description="ANK" evidence="3">
    <location>
        <begin position="314"/>
        <end position="341"/>
    </location>
</feature>
<evidence type="ECO:0000256" key="3">
    <source>
        <dbReference type="PROSITE-ProRule" id="PRU00023"/>
    </source>
</evidence>
<feature type="compositionally biased region" description="Basic and acidic residues" evidence="4">
    <location>
        <begin position="627"/>
        <end position="641"/>
    </location>
</feature>
<feature type="repeat" description="ANK" evidence="3">
    <location>
        <begin position="422"/>
        <end position="454"/>
    </location>
</feature>
<dbReference type="InterPro" id="IPR036770">
    <property type="entry name" value="Ankyrin_rpt-contain_sf"/>
</dbReference>
<feature type="repeat" description="ANK" evidence="3">
    <location>
        <begin position="456"/>
        <end position="489"/>
    </location>
</feature>
<dbReference type="Proteomes" id="UP001430848">
    <property type="component" value="Unassembled WGS sequence"/>
</dbReference>
<gene>
    <name evidence="5" type="primary">KANK3</name>
    <name evidence="5" type="ORF">SLS63_010779</name>
</gene>
<reference evidence="5 6" key="1">
    <citation type="submission" date="2024-02" db="EMBL/GenBank/DDBJ databases">
        <title>De novo assembly and annotation of 12 fungi associated with fruit tree decline syndrome in Ontario, Canada.</title>
        <authorList>
            <person name="Sulman M."/>
            <person name="Ellouze W."/>
            <person name="Ilyukhin E."/>
        </authorList>
    </citation>
    <scope>NUCLEOTIDE SEQUENCE [LARGE SCALE GENOMIC DNA]</scope>
    <source>
        <strain evidence="5 6">M169</strain>
    </source>
</reference>
<dbReference type="PROSITE" id="PS50297">
    <property type="entry name" value="ANK_REP_REGION"/>
    <property type="match status" value="4"/>
</dbReference>
<evidence type="ECO:0000256" key="2">
    <source>
        <dbReference type="ARBA" id="ARBA00023043"/>
    </source>
</evidence>
<organism evidence="5 6">
    <name type="scientific">Diaporthe eres</name>
    <name type="common">Phomopsis oblonga</name>
    <dbReference type="NCBI Taxonomy" id="83184"/>
    <lineage>
        <taxon>Eukaryota</taxon>
        <taxon>Fungi</taxon>
        <taxon>Dikarya</taxon>
        <taxon>Ascomycota</taxon>
        <taxon>Pezizomycotina</taxon>
        <taxon>Sordariomycetes</taxon>
        <taxon>Sordariomycetidae</taxon>
        <taxon>Diaporthales</taxon>
        <taxon>Diaporthaceae</taxon>
        <taxon>Diaporthe</taxon>
        <taxon>Diaporthe eres species complex</taxon>
    </lineage>
</organism>
<dbReference type="Gene3D" id="1.25.40.20">
    <property type="entry name" value="Ankyrin repeat-containing domain"/>
    <property type="match status" value="2"/>
</dbReference>
<evidence type="ECO:0000256" key="1">
    <source>
        <dbReference type="ARBA" id="ARBA00022737"/>
    </source>
</evidence>
<feature type="repeat" description="ANK" evidence="3">
    <location>
        <begin position="528"/>
        <end position="560"/>
    </location>
</feature>
<evidence type="ECO:0000256" key="4">
    <source>
        <dbReference type="SAM" id="MobiDB-lite"/>
    </source>
</evidence>
<dbReference type="PRINTS" id="PR01415">
    <property type="entry name" value="ANKYRIN"/>
</dbReference>
<keyword evidence="2 3" id="KW-0040">ANK repeat</keyword>
<protein>
    <submittedName>
        <fullName evidence="5">KN motif and ankyrin repeat domain-containing protein 3</fullName>
    </submittedName>
</protein>
<evidence type="ECO:0000313" key="6">
    <source>
        <dbReference type="Proteomes" id="UP001430848"/>
    </source>
</evidence>
<dbReference type="PROSITE" id="PS50088">
    <property type="entry name" value="ANK_REPEAT"/>
    <property type="match status" value="4"/>
</dbReference>
<dbReference type="SUPFAM" id="SSF48403">
    <property type="entry name" value="Ankyrin repeat"/>
    <property type="match status" value="1"/>
</dbReference>
<dbReference type="Pfam" id="PF00023">
    <property type="entry name" value="Ank"/>
    <property type="match status" value="2"/>
</dbReference>
<dbReference type="InterPro" id="IPR002110">
    <property type="entry name" value="Ankyrin_rpt"/>
</dbReference>
<feature type="region of interest" description="Disordered" evidence="4">
    <location>
        <begin position="157"/>
        <end position="176"/>
    </location>
</feature>
<dbReference type="Pfam" id="PF12796">
    <property type="entry name" value="Ank_2"/>
    <property type="match status" value="1"/>
</dbReference>
<proteinExistence type="predicted"/>